<feature type="transmembrane region" description="Helical" evidence="1">
    <location>
        <begin position="65"/>
        <end position="85"/>
    </location>
</feature>
<dbReference type="EMBL" id="FNHL01000001">
    <property type="protein sequence ID" value="SDM17192.1"/>
    <property type="molecule type" value="Genomic_DNA"/>
</dbReference>
<dbReference type="Proteomes" id="UP000199451">
    <property type="component" value="Unassembled WGS sequence"/>
</dbReference>
<feature type="transmembrane region" description="Helical" evidence="1">
    <location>
        <begin position="41"/>
        <end position="58"/>
    </location>
</feature>
<dbReference type="STRING" id="660521.SAMN04487949_1134"/>
<dbReference type="AlphaFoldDB" id="A0A1G9R1K8"/>
<keyword evidence="1" id="KW-1133">Transmembrane helix</keyword>
<gene>
    <name evidence="2" type="ORF">SAMN04487949_1134</name>
</gene>
<organism evidence="2 3">
    <name type="scientific">Halogranum gelatinilyticum</name>
    <dbReference type="NCBI Taxonomy" id="660521"/>
    <lineage>
        <taxon>Archaea</taxon>
        <taxon>Methanobacteriati</taxon>
        <taxon>Methanobacteriota</taxon>
        <taxon>Stenosarchaea group</taxon>
        <taxon>Halobacteria</taxon>
        <taxon>Halobacteriales</taxon>
        <taxon>Haloferacaceae</taxon>
    </lineage>
</organism>
<keyword evidence="1" id="KW-0812">Transmembrane</keyword>
<keyword evidence="3" id="KW-1185">Reference proteome</keyword>
<protein>
    <submittedName>
        <fullName evidence="2">Uncharacterized protein</fullName>
    </submittedName>
</protein>
<sequence length="120" mass="11926">MAALSTAPVAALTTTGGFGAPATFARTAVTTATTAPSPALLVPLGTLVLPLVLAWTVSSFGRGSAWLYVLAALGPLAGLGLGLAVPTVPTAAYLVTFVVLPVGAVLVFLGDVGRYLFATR</sequence>
<evidence type="ECO:0000313" key="3">
    <source>
        <dbReference type="Proteomes" id="UP000199451"/>
    </source>
</evidence>
<name>A0A1G9R1K8_9EURY</name>
<accession>A0A1G9R1K8</accession>
<reference evidence="3" key="1">
    <citation type="submission" date="2016-10" db="EMBL/GenBank/DDBJ databases">
        <authorList>
            <person name="Varghese N."/>
            <person name="Submissions S."/>
        </authorList>
    </citation>
    <scope>NUCLEOTIDE SEQUENCE [LARGE SCALE GENOMIC DNA]</scope>
    <source>
        <strain evidence="3">CGMCC 1.10119</strain>
    </source>
</reference>
<evidence type="ECO:0000256" key="1">
    <source>
        <dbReference type="SAM" id="Phobius"/>
    </source>
</evidence>
<proteinExistence type="predicted"/>
<feature type="transmembrane region" description="Helical" evidence="1">
    <location>
        <begin position="91"/>
        <end position="117"/>
    </location>
</feature>
<keyword evidence="1" id="KW-0472">Membrane</keyword>
<evidence type="ECO:0000313" key="2">
    <source>
        <dbReference type="EMBL" id="SDM17192.1"/>
    </source>
</evidence>